<evidence type="ECO:0000313" key="2">
    <source>
        <dbReference type="EMBL" id="OTF78110.1"/>
    </source>
</evidence>
<sequence>MTELSNIRDLFEQILLQIDNNNNDNNENNNEMQNQSAMNKHFEYQTERLHPVFEAILANIEQNTTKSSTLPLNDPQHFDAHHDLTNLNWTTTINNNNNIDPIRCSNDPYSLSRLKRLNILYPNGLEIRPRFQPHQRHYSLTLPYDQMLIQIETEVEHCDTWIQLDNHHYYNNIQSGCLNFSLGLGDNTIRLTLVNRKLSDSNMVLAIYTIIIHRQSRLEQQQQFDYAKQNYQICYLIQDCDLRVYPGEPCGWQSTFNNNKTCPISMLNDCIEQSEKICKNGAENGRWLLPCIRCDQQNTCVWSKLQWLPYRCRYRIPVEAEHLRQCLSNKNILLIGDSTNRGIMHYIMERLNRTLTEADKTHDHKSYQFIDLNATISFAYYPKFWLPPNERPSFAQVFHDSLRQT</sequence>
<evidence type="ECO:0000313" key="3">
    <source>
        <dbReference type="Proteomes" id="UP000194236"/>
    </source>
</evidence>
<dbReference type="AlphaFoldDB" id="A0A1Y3BB38"/>
<dbReference type="Proteomes" id="UP000194236">
    <property type="component" value="Unassembled WGS sequence"/>
</dbReference>
<evidence type="ECO:0000259" key="1">
    <source>
        <dbReference type="Pfam" id="PF24536"/>
    </source>
</evidence>
<feature type="domain" description="NXPE C-terminal" evidence="1">
    <location>
        <begin position="307"/>
        <end position="379"/>
    </location>
</feature>
<reference evidence="2 3" key="1">
    <citation type="submission" date="2017-03" db="EMBL/GenBank/DDBJ databases">
        <title>Genome Survey of Euroglyphus maynei.</title>
        <authorList>
            <person name="Arlian L.G."/>
            <person name="Morgan M.S."/>
            <person name="Rider S.D."/>
        </authorList>
    </citation>
    <scope>NUCLEOTIDE SEQUENCE [LARGE SCALE GENOMIC DNA]</scope>
    <source>
        <strain evidence="2">Arlian Lab</strain>
        <tissue evidence="2">Whole body</tissue>
    </source>
</reference>
<gene>
    <name evidence="2" type="ORF">BLA29_005773</name>
</gene>
<dbReference type="Pfam" id="PF24536">
    <property type="entry name" value="NXPE4_C"/>
    <property type="match status" value="1"/>
</dbReference>
<protein>
    <submittedName>
        <fullName evidence="2">PC-esterase domain-containing protein</fullName>
    </submittedName>
</protein>
<dbReference type="InterPro" id="IPR057106">
    <property type="entry name" value="NXPE4_C"/>
</dbReference>
<dbReference type="EMBL" id="MUJZ01029468">
    <property type="protein sequence ID" value="OTF78110.1"/>
    <property type="molecule type" value="Genomic_DNA"/>
</dbReference>
<dbReference type="OrthoDB" id="2016263at2759"/>
<accession>A0A1Y3BB38</accession>
<organism evidence="2 3">
    <name type="scientific">Euroglyphus maynei</name>
    <name type="common">Mayne's house dust mite</name>
    <dbReference type="NCBI Taxonomy" id="6958"/>
    <lineage>
        <taxon>Eukaryota</taxon>
        <taxon>Metazoa</taxon>
        <taxon>Ecdysozoa</taxon>
        <taxon>Arthropoda</taxon>
        <taxon>Chelicerata</taxon>
        <taxon>Arachnida</taxon>
        <taxon>Acari</taxon>
        <taxon>Acariformes</taxon>
        <taxon>Sarcoptiformes</taxon>
        <taxon>Astigmata</taxon>
        <taxon>Psoroptidia</taxon>
        <taxon>Analgoidea</taxon>
        <taxon>Pyroglyphidae</taxon>
        <taxon>Pyroglyphinae</taxon>
        <taxon>Euroglyphus</taxon>
    </lineage>
</organism>
<keyword evidence="3" id="KW-1185">Reference proteome</keyword>
<proteinExistence type="predicted"/>
<name>A0A1Y3BB38_EURMA</name>
<dbReference type="PANTHER" id="PTHR14776:SF1">
    <property type="entry name" value="CADHERIN-LIKE AND PC-ESTERASE DOMAIN-CONTAINING PROTEIN 1"/>
    <property type="match status" value="1"/>
</dbReference>
<dbReference type="PANTHER" id="PTHR14776">
    <property type="entry name" value="CADHERIN-LIKE AND PC-ESTERASE DOMAIN-CONTAINING PROTEIN 1"/>
    <property type="match status" value="1"/>
</dbReference>
<comment type="caution">
    <text evidence="2">The sequence shown here is derived from an EMBL/GenBank/DDBJ whole genome shotgun (WGS) entry which is preliminary data.</text>
</comment>